<dbReference type="NCBIfam" id="NF005559">
    <property type="entry name" value="PRK07231.1"/>
    <property type="match status" value="1"/>
</dbReference>
<dbReference type="PROSITE" id="PS00061">
    <property type="entry name" value="ADH_SHORT"/>
    <property type="match status" value="1"/>
</dbReference>
<gene>
    <name evidence="4" type="ORF">HDF14_001673</name>
</gene>
<dbReference type="InterPro" id="IPR020904">
    <property type="entry name" value="Sc_DH/Rdtase_CS"/>
</dbReference>
<dbReference type="GO" id="GO:0016491">
    <property type="term" value="F:oxidoreductase activity"/>
    <property type="evidence" value="ECO:0007669"/>
    <property type="project" value="UniProtKB-KW"/>
</dbReference>
<protein>
    <submittedName>
        <fullName evidence="4">NAD(P)-dependent dehydrogenase (Short-subunit alcohol dehydrogenase family)</fullName>
    </submittedName>
</protein>
<dbReference type="InterPro" id="IPR002347">
    <property type="entry name" value="SDR_fam"/>
</dbReference>
<dbReference type="PRINTS" id="PR00081">
    <property type="entry name" value="GDHRDH"/>
</dbReference>
<name>A0A9X0QCV6_9BACT</name>
<dbReference type="SUPFAM" id="SSF51735">
    <property type="entry name" value="NAD(P)-binding Rossmann-fold domains"/>
    <property type="match status" value="1"/>
</dbReference>
<comment type="similarity">
    <text evidence="1">Belongs to the short-chain dehydrogenases/reductases (SDR) family.</text>
</comment>
<dbReference type="Gene3D" id="3.40.50.720">
    <property type="entry name" value="NAD(P)-binding Rossmann-like Domain"/>
    <property type="match status" value="1"/>
</dbReference>
<accession>A0A9X0QCV6</accession>
<evidence type="ECO:0000256" key="1">
    <source>
        <dbReference type="ARBA" id="ARBA00006484"/>
    </source>
</evidence>
<evidence type="ECO:0000313" key="5">
    <source>
        <dbReference type="Proteomes" id="UP000535182"/>
    </source>
</evidence>
<proteinExistence type="inferred from homology"/>
<dbReference type="SMART" id="SM00822">
    <property type="entry name" value="PKS_KR"/>
    <property type="match status" value="1"/>
</dbReference>
<dbReference type="PANTHER" id="PTHR43669:SF3">
    <property type="entry name" value="ALCOHOL DEHYDROGENASE, PUTATIVE (AFU_ORTHOLOGUE AFUA_3G03445)-RELATED"/>
    <property type="match status" value="1"/>
</dbReference>
<sequence>MRLMGKVALITGGNSGIGLATAKRFLEEGANVAITGRNQKTLETAVQELGPGVLVMKADVTDRIAMKKAIAATVERFGNLDILFANAGIGPLTPLGSTSVETFEEILSVNVTSTFFIVQECLPYLNDGASIIFNSSVQNVNGRPGLSAYAASKAAVRTMARVMASELSPRGIRINVVTPGAVDTPIWDTVVTTHEDRDTLYKVVERGIPLGRMGDPLEVANAVVFLASDESSFIQATEIVIDGGATGAPMGAPIYKQ</sequence>
<dbReference type="FunFam" id="3.40.50.720:FF:000084">
    <property type="entry name" value="Short-chain dehydrogenase reductase"/>
    <property type="match status" value="1"/>
</dbReference>
<evidence type="ECO:0000256" key="2">
    <source>
        <dbReference type="ARBA" id="ARBA00023002"/>
    </source>
</evidence>
<evidence type="ECO:0000313" key="4">
    <source>
        <dbReference type="EMBL" id="MBB5328067.1"/>
    </source>
</evidence>
<dbReference type="EMBL" id="JACHEB010000003">
    <property type="protein sequence ID" value="MBB5328067.1"/>
    <property type="molecule type" value="Genomic_DNA"/>
</dbReference>
<organism evidence="4 5">
    <name type="scientific">Tunturiibacter gelidiferens</name>
    <dbReference type="NCBI Taxonomy" id="3069689"/>
    <lineage>
        <taxon>Bacteria</taxon>
        <taxon>Pseudomonadati</taxon>
        <taxon>Acidobacteriota</taxon>
        <taxon>Terriglobia</taxon>
        <taxon>Terriglobales</taxon>
        <taxon>Acidobacteriaceae</taxon>
        <taxon>Tunturiibacter</taxon>
    </lineage>
</organism>
<keyword evidence="5" id="KW-1185">Reference proteome</keyword>
<dbReference type="RefSeq" id="WP_183975222.1">
    <property type="nucleotide sequence ID" value="NZ_JACHEB010000003.1"/>
</dbReference>
<dbReference type="CDD" id="cd05233">
    <property type="entry name" value="SDR_c"/>
    <property type="match status" value="1"/>
</dbReference>
<feature type="domain" description="Ketoreductase" evidence="3">
    <location>
        <begin position="6"/>
        <end position="180"/>
    </location>
</feature>
<dbReference type="InterPro" id="IPR036291">
    <property type="entry name" value="NAD(P)-bd_dom_sf"/>
</dbReference>
<dbReference type="Pfam" id="PF13561">
    <property type="entry name" value="adh_short_C2"/>
    <property type="match status" value="1"/>
</dbReference>
<dbReference type="PANTHER" id="PTHR43669">
    <property type="entry name" value="5-KETO-D-GLUCONATE 5-REDUCTASE"/>
    <property type="match status" value="1"/>
</dbReference>
<dbReference type="InterPro" id="IPR057326">
    <property type="entry name" value="KR_dom"/>
</dbReference>
<dbReference type="PRINTS" id="PR00080">
    <property type="entry name" value="SDRFAMILY"/>
</dbReference>
<keyword evidence="2" id="KW-0560">Oxidoreductase</keyword>
<evidence type="ECO:0000259" key="3">
    <source>
        <dbReference type="SMART" id="SM00822"/>
    </source>
</evidence>
<comment type="caution">
    <text evidence="4">The sequence shown here is derived from an EMBL/GenBank/DDBJ whole genome shotgun (WGS) entry which is preliminary data.</text>
</comment>
<reference evidence="4 5" key="1">
    <citation type="submission" date="2020-08" db="EMBL/GenBank/DDBJ databases">
        <title>Genomic Encyclopedia of Type Strains, Phase IV (KMG-V): Genome sequencing to study the core and pangenomes of soil and plant-associated prokaryotes.</title>
        <authorList>
            <person name="Whitman W."/>
        </authorList>
    </citation>
    <scope>NUCLEOTIDE SEQUENCE [LARGE SCALE GENOMIC DNA]</scope>
    <source>
        <strain evidence="4 5">X5P2</strain>
    </source>
</reference>
<dbReference type="Proteomes" id="UP000535182">
    <property type="component" value="Unassembled WGS sequence"/>
</dbReference>
<dbReference type="AlphaFoldDB" id="A0A9X0QCV6"/>